<evidence type="ECO:0000313" key="20">
    <source>
        <dbReference type="Proteomes" id="UP000199650"/>
    </source>
</evidence>
<reference evidence="19 20" key="1">
    <citation type="submission" date="2016-10" db="EMBL/GenBank/DDBJ databases">
        <authorList>
            <person name="de Groot N.N."/>
        </authorList>
    </citation>
    <scope>NUCLEOTIDE SEQUENCE [LARGE SCALE GENOMIC DNA]</scope>
    <source>
        <strain evidence="19 20">DSM 29439</strain>
    </source>
</reference>
<keyword evidence="7" id="KW-0444">Lipid biosynthesis</keyword>
<keyword evidence="12 18" id="KW-0472">Membrane</keyword>
<dbReference type="InterPro" id="IPR043130">
    <property type="entry name" value="CDP-OH_PTrfase_TM_dom"/>
</dbReference>
<dbReference type="GO" id="GO:0016020">
    <property type="term" value="C:membrane"/>
    <property type="evidence" value="ECO:0007669"/>
    <property type="project" value="UniProtKB-SubCell"/>
</dbReference>
<dbReference type="AlphaFoldDB" id="A0A1I0NAK6"/>
<comment type="catalytic activity">
    <reaction evidence="15">
        <text>a CDP-1,2-diacyl-sn-glycerol + sn-glycerol 3-phosphate = a 1,2-diacyl-sn-glycero-3-phospho-(1'-sn-glycero-3'-phosphate) + CMP + H(+)</text>
        <dbReference type="Rhea" id="RHEA:12593"/>
        <dbReference type="ChEBI" id="CHEBI:15378"/>
        <dbReference type="ChEBI" id="CHEBI:57597"/>
        <dbReference type="ChEBI" id="CHEBI:58332"/>
        <dbReference type="ChEBI" id="CHEBI:60110"/>
        <dbReference type="ChEBI" id="CHEBI:60377"/>
        <dbReference type="EC" id="2.7.8.5"/>
    </reaction>
</comment>
<evidence type="ECO:0000256" key="15">
    <source>
        <dbReference type="ARBA" id="ARBA00048586"/>
    </source>
</evidence>
<evidence type="ECO:0000256" key="14">
    <source>
        <dbReference type="ARBA" id="ARBA00023264"/>
    </source>
</evidence>
<evidence type="ECO:0000256" key="3">
    <source>
        <dbReference type="ARBA" id="ARBA00005189"/>
    </source>
</evidence>
<evidence type="ECO:0000256" key="16">
    <source>
        <dbReference type="NCBIfam" id="TIGR00560"/>
    </source>
</evidence>
<evidence type="ECO:0000256" key="1">
    <source>
        <dbReference type="ARBA" id="ARBA00004141"/>
    </source>
</evidence>
<evidence type="ECO:0000256" key="10">
    <source>
        <dbReference type="ARBA" id="ARBA00022989"/>
    </source>
</evidence>
<dbReference type="PANTHER" id="PTHR14269">
    <property type="entry name" value="CDP-DIACYLGLYCEROL--GLYCEROL-3-PHOSPHATE 3-PHOSPHATIDYLTRANSFERASE-RELATED"/>
    <property type="match status" value="1"/>
</dbReference>
<feature type="transmembrane region" description="Helical" evidence="18">
    <location>
        <begin position="131"/>
        <end position="149"/>
    </location>
</feature>
<dbReference type="PANTHER" id="PTHR14269:SF62">
    <property type="entry name" value="CDP-DIACYLGLYCEROL--GLYCEROL-3-PHOSPHATE 3-PHOSPHATIDYLTRANSFERASE 1, CHLOROPLASTIC"/>
    <property type="match status" value="1"/>
</dbReference>
<dbReference type="InterPro" id="IPR050324">
    <property type="entry name" value="CDP-alcohol_PTase-I"/>
</dbReference>
<evidence type="ECO:0000256" key="4">
    <source>
        <dbReference type="ARBA" id="ARBA00010441"/>
    </source>
</evidence>
<evidence type="ECO:0000256" key="8">
    <source>
        <dbReference type="ARBA" id="ARBA00022679"/>
    </source>
</evidence>
<keyword evidence="20" id="KW-1185">Reference proteome</keyword>
<evidence type="ECO:0000256" key="12">
    <source>
        <dbReference type="ARBA" id="ARBA00023136"/>
    </source>
</evidence>
<dbReference type="NCBIfam" id="TIGR00560">
    <property type="entry name" value="pgsA"/>
    <property type="match status" value="1"/>
</dbReference>
<evidence type="ECO:0000313" key="19">
    <source>
        <dbReference type="EMBL" id="SEV98270.1"/>
    </source>
</evidence>
<comment type="subcellular location">
    <subcellularLocation>
        <location evidence="1">Membrane</location>
        <topology evidence="1">Multi-pass membrane protein</topology>
    </subcellularLocation>
</comment>
<feature type="transmembrane region" description="Helical" evidence="18">
    <location>
        <begin position="7"/>
        <end position="28"/>
    </location>
</feature>
<evidence type="ECO:0000256" key="5">
    <source>
        <dbReference type="ARBA" id="ARBA00013170"/>
    </source>
</evidence>
<dbReference type="InterPro" id="IPR000462">
    <property type="entry name" value="CDP-OH_P_trans"/>
</dbReference>
<comment type="pathway">
    <text evidence="3">Lipid metabolism.</text>
</comment>
<feature type="transmembrane region" description="Helical" evidence="18">
    <location>
        <begin position="186"/>
        <end position="210"/>
    </location>
</feature>
<sequence length="224" mass="25068">MRWNLPNILTVARLIAAPLLPVMFLYFARPWADWYAMILFIVASITDYLDGYLARAWKLESLFGAAMDPIADKAMVLIALLVINGYAGVTPWILLPSALIIYREVFVSGLRETLGDRARALKVTQLAKWKTTVQMVAIAVLFSTGIFQQSLLDRMQGMDQAIVEGIFNGTISDNVGLLYYEAAGRWSAWLGITLLWIAGALTVVTGWDYFRKALPFLREEPDNG</sequence>
<dbReference type="InterPro" id="IPR004570">
    <property type="entry name" value="Phosphatidylglycerol_P_synth"/>
</dbReference>
<evidence type="ECO:0000256" key="9">
    <source>
        <dbReference type="ARBA" id="ARBA00022692"/>
    </source>
</evidence>
<keyword evidence="14" id="KW-1208">Phospholipid metabolism</keyword>
<keyword evidence="10 18" id="KW-1133">Transmembrane helix</keyword>
<dbReference type="Proteomes" id="UP000199650">
    <property type="component" value="Unassembled WGS sequence"/>
</dbReference>
<evidence type="ECO:0000256" key="6">
    <source>
        <dbReference type="ARBA" id="ARBA00014944"/>
    </source>
</evidence>
<feature type="transmembrane region" description="Helical" evidence="18">
    <location>
        <begin position="74"/>
        <end position="102"/>
    </location>
</feature>
<dbReference type="Gene3D" id="1.20.120.1760">
    <property type="match status" value="1"/>
</dbReference>
<organism evidence="19 20">
    <name type="scientific">Aliiroseovarius sediminilitoris</name>
    <dbReference type="NCBI Taxonomy" id="1173584"/>
    <lineage>
        <taxon>Bacteria</taxon>
        <taxon>Pseudomonadati</taxon>
        <taxon>Pseudomonadota</taxon>
        <taxon>Alphaproteobacteria</taxon>
        <taxon>Rhodobacterales</taxon>
        <taxon>Paracoccaceae</taxon>
        <taxon>Aliiroseovarius</taxon>
    </lineage>
</organism>
<evidence type="ECO:0000256" key="17">
    <source>
        <dbReference type="RuleBase" id="RU003750"/>
    </source>
</evidence>
<dbReference type="InterPro" id="IPR048254">
    <property type="entry name" value="CDP_ALCOHOL_P_TRANSF_CS"/>
</dbReference>
<dbReference type="EC" id="2.7.8.5" evidence="5 16"/>
<dbReference type="RefSeq" id="WP_091428274.1">
    <property type="nucleotide sequence ID" value="NZ_FOJB01000001.1"/>
</dbReference>
<keyword evidence="9 18" id="KW-0812">Transmembrane</keyword>
<evidence type="ECO:0000256" key="7">
    <source>
        <dbReference type="ARBA" id="ARBA00022516"/>
    </source>
</evidence>
<name>A0A1I0NAK6_9RHOB</name>
<feature type="transmembrane region" description="Helical" evidence="18">
    <location>
        <begin position="34"/>
        <end position="53"/>
    </location>
</feature>
<dbReference type="Pfam" id="PF01066">
    <property type="entry name" value="CDP-OH_P_transf"/>
    <property type="match status" value="1"/>
</dbReference>
<keyword evidence="11" id="KW-0443">Lipid metabolism</keyword>
<dbReference type="PIRSF" id="PIRSF000847">
    <property type="entry name" value="Phos_ph_gly_syn"/>
    <property type="match status" value="1"/>
</dbReference>
<dbReference type="GO" id="GO:0008444">
    <property type="term" value="F:CDP-diacylglycerol-glycerol-3-phosphate 3-phosphatidyltransferase activity"/>
    <property type="evidence" value="ECO:0007669"/>
    <property type="project" value="UniProtKB-UniRule"/>
</dbReference>
<evidence type="ECO:0000256" key="13">
    <source>
        <dbReference type="ARBA" id="ARBA00023209"/>
    </source>
</evidence>
<dbReference type="PROSITE" id="PS00379">
    <property type="entry name" value="CDP_ALCOHOL_P_TRANSF"/>
    <property type="match status" value="1"/>
</dbReference>
<keyword evidence="8 17" id="KW-0808">Transferase</keyword>
<dbReference type="OrthoDB" id="9796672at2"/>
<dbReference type="STRING" id="1173584.SAMN05444851_0679"/>
<comment type="pathway">
    <text evidence="2">Phospholipid metabolism; phosphatidylglycerol biosynthesis; phosphatidylglycerol from CDP-diacylglycerol: step 1/2.</text>
</comment>
<proteinExistence type="inferred from homology"/>
<accession>A0A1I0NAK6</accession>
<evidence type="ECO:0000256" key="18">
    <source>
        <dbReference type="SAM" id="Phobius"/>
    </source>
</evidence>
<keyword evidence="13" id="KW-0594">Phospholipid biosynthesis</keyword>
<dbReference type="EMBL" id="FOJB01000001">
    <property type="protein sequence ID" value="SEV98270.1"/>
    <property type="molecule type" value="Genomic_DNA"/>
</dbReference>
<dbReference type="GO" id="GO:0046474">
    <property type="term" value="P:glycerophospholipid biosynthetic process"/>
    <property type="evidence" value="ECO:0007669"/>
    <property type="project" value="TreeGrafter"/>
</dbReference>
<protein>
    <recommendedName>
        <fullName evidence="6 16">CDP-diacylglycerol--glycerol-3-phosphate 3-phosphatidyltransferase</fullName>
        <ecNumber evidence="5 16">2.7.8.5</ecNumber>
    </recommendedName>
</protein>
<evidence type="ECO:0000256" key="11">
    <source>
        <dbReference type="ARBA" id="ARBA00023098"/>
    </source>
</evidence>
<gene>
    <name evidence="19" type="ORF">SAMN05444851_0679</name>
</gene>
<comment type="similarity">
    <text evidence="4 17">Belongs to the CDP-alcohol phosphatidyltransferase class-I family.</text>
</comment>
<evidence type="ECO:0000256" key="2">
    <source>
        <dbReference type="ARBA" id="ARBA00005042"/>
    </source>
</evidence>